<evidence type="ECO:0000313" key="7">
    <source>
        <dbReference type="EMBL" id="CAB3804247.1"/>
    </source>
</evidence>
<evidence type="ECO:0000313" key="8">
    <source>
        <dbReference type="Proteomes" id="UP000494252"/>
    </source>
</evidence>
<feature type="transmembrane region" description="Helical" evidence="6">
    <location>
        <begin position="171"/>
        <end position="190"/>
    </location>
</feature>
<feature type="transmembrane region" description="Helical" evidence="6">
    <location>
        <begin position="289"/>
        <end position="307"/>
    </location>
</feature>
<keyword evidence="4 6" id="KW-1133">Transmembrane helix</keyword>
<keyword evidence="2" id="KW-1003">Cell membrane</keyword>
<dbReference type="Proteomes" id="UP000494252">
    <property type="component" value="Unassembled WGS sequence"/>
</dbReference>
<keyword evidence="3 6" id="KW-0812">Transmembrane</keyword>
<dbReference type="RefSeq" id="WP_175164787.1">
    <property type="nucleotide sequence ID" value="NZ_CADIKI010000020.1"/>
</dbReference>
<name>A0A6J5GS53_9BURK</name>
<keyword evidence="8" id="KW-1185">Reference proteome</keyword>
<dbReference type="EMBL" id="CADIKI010000020">
    <property type="protein sequence ID" value="CAB3804247.1"/>
    <property type="molecule type" value="Genomic_DNA"/>
</dbReference>
<feature type="transmembrane region" description="Helical" evidence="6">
    <location>
        <begin position="95"/>
        <end position="115"/>
    </location>
</feature>
<dbReference type="InterPro" id="IPR043428">
    <property type="entry name" value="LivM-like"/>
</dbReference>
<feature type="transmembrane region" description="Helical" evidence="6">
    <location>
        <begin position="211"/>
        <end position="240"/>
    </location>
</feature>
<dbReference type="InterPro" id="IPR001851">
    <property type="entry name" value="ABC_transp_permease"/>
</dbReference>
<evidence type="ECO:0000256" key="2">
    <source>
        <dbReference type="ARBA" id="ARBA00022475"/>
    </source>
</evidence>
<gene>
    <name evidence="7" type="ORF">LMG27177_05599</name>
</gene>
<dbReference type="AlphaFoldDB" id="A0A6J5GS53"/>
<dbReference type="CDD" id="cd06581">
    <property type="entry name" value="TM_PBP1_LivM_like"/>
    <property type="match status" value="1"/>
</dbReference>
<feature type="transmembrane region" description="Helical" evidence="6">
    <location>
        <begin position="260"/>
        <end position="282"/>
    </location>
</feature>
<reference evidence="7 8" key="1">
    <citation type="submission" date="2020-04" db="EMBL/GenBank/DDBJ databases">
        <authorList>
            <person name="De Canck E."/>
        </authorList>
    </citation>
    <scope>NUCLEOTIDE SEQUENCE [LARGE SCALE GENOMIC DNA]</scope>
    <source>
        <strain evidence="7 8">LMG 27177</strain>
    </source>
</reference>
<dbReference type="PANTHER" id="PTHR30482:SF10">
    <property type="entry name" value="HIGH-AFFINITY BRANCHED-CHAIN AMINO ACID TRANSPORT PROTEIN BRAE"/>
    <property type="match status" value="1"/>
</dbReference>
<evidence type="ECO:0008006" key="9">
    <source>
        <dbReference type="Google" id="ProtNLM"/>
    </source>
</evidence>
<evidence type="ECO:0000256" key="5">
    <source>
        <dbReference type="ARBA" id="ARBA00023136"/>
    </source>
</evidence>
<evidence type="ECO:0000256" key="3">
    <source>
        <dbReference type="ARBA" id="ARBA00022692"/>
    </source>
</evidence>
<organism evidence="7 8">
    <name type="scientific">Paraburkholderia fynbosensis</name>
    <dbReference type="NCBI Taxonomy" id="1200993"/>
    <lineage>
        <taxon>Bacteria</taxon>
        <taxon>Pseudomonadati</taxon>
        <taxon>Pseudomonadota</taxon>
        <taxon>Betaproteobacteria</taxon>
        <taxon>Burkholderiales</taxon>
        <taxon>Burkholderiaceae</taxon>
        <taxon>Paraburkholderia</taxon>
    </lineage>
</organism>
<sequence>MSDLASRHAVRGTRYSRRLLAVPLILLVALLAAVPVVTNDYIQYVINLILVYVLVTVGFNLVLGYLGQLAFCNTAFYGVGAYAAGLVATHLTHSFVLVVLGSALAGTLAGLLVSLPALRLSGYYLAIVTLAFGELLRWAYIHADTVTQGSTGLLVPTPELFGMAVDSQTRLYFAFIVTVAVMLWLVRNILRSRFGRALVAIRNNRLAAMSVGVAPAQATILAFALSGCVVGVAGGLFAMLTSRIAPENFGLGEMLIEYSMVMIGGLGSLWGSVLGAVLLTGAPEFLRNFAGYEEIIFSLLLIVVLRVSPRGLGGVLSARLPFCKERLFVSSGDR</sequence>
<dbReference type="GO" id="GO:0005886">
    <property type="term" value="C:plasma membrane"/>
    <property type="evidence" value="ECO:0007669"/>
    <property type="project" value="UniProtKB-SubCell"/>
</dbReference>
<evidence type="ECO:0000256" key="6">
    <source>
        <dbReference type="SAM" id="Phobius"/>
    </source>
</evidence>
<accession>A0A6J5GS53</accession>
<keyword evidence="5 6" id="KW-0472">Membrane</keyword>
<comment type="subcellular location">
    <subcellularLocation>
        <location evidence="1">Cell membrane</location>
        <topology evidence="1">Multi-pass membrane protein</topology>
    </subcellularLocation>
</comment>
<protein>
    <recommendedName>
        <fullName evidence="9">High-affinity branched-chain amino acid transport system permease protein LivH</fullName>
    </recommendedName>
</protein>
<feature type="transmembrane region" description="Helical" evidence="6">
    <location>
        <begin position="70"/>
        <end position="89"/>
    </location>
</feature>
<dbReference type="Pfam" id="PF02653">
    <property type="entry name" value="BPD_transp_2"/>
    <property type="match status" value="1"/>
</dbReference>
<dbReference type="PANTHER" id="PTHR30482">
    <property type="entry name" value="HIGH-AFFINITY BRANCHED-CHAIN AMINO ACID TRANSPORT SYSTEM PERMEASE"/>
    <property type="match status" value="1"/>
</dbReference>
<feature type="transmembrane region" description="Helical" evidence="6">
    <location>
        <begin position="122"/>
        <end position="141"/>
    </location>
</feature>
<proteinExistence type="predicted"/>
<evidence type="ECO:0000256" key="4">
    <source>
        <dbReference type="ARBA" id="ARBA00022989"/>
    </source>
</evidence>
<dbReference type="GO" id="GO:0015658">
    <property type="term" value="F:branched-chain amino acid transmembrane transporter activity"/>
    <property type="evidence" value="ECO:0007669"/>
    <property type="project" value="InterPro"/>
</dbReference>
<feature type="transmembrane region" description="Helical" evidence="6">
    <location>
        <begin position="44"/>
        <end position="63"/>
    </location>
</feature>
<evidence type="ECO:0000256" key="1">
    <source>
        <dbReference type="ARBA" id="ARBA00004651"/>
    </source>
</evidence>
<feature type="transmembrane region" description="Helical" evidence="6">
    <location>
        <begin position="20"/>
        <end position="38"/>
    </location>
</feature>